<dbReference type="Pfam" id="PF00392">
    <property type="entry name" value="GntR"/>
    <property type="match status" value="1"/>
</dbReference>
<dbReference type="InterPro" id="IPR000524">
    <property type="entry name" value="Tscrpt_reg_HTH_GntR"/>
</dbReference>
<name>A0ABU9DE99_9BACL</name>
<sequence>MCHREGEAVIQLPIQLSEHSREPIYHQIEQQLVSFIVSGRLKPGMPLPSIRSLASDLSCSVITVNRAYQNLEQRHFIQTIQGKGTFVADVKADEKQQVADASLQQAFRTAVEMSFRLQNDPEKTRAMFEQVLAEVLQEKRKET</sequence>
<dbReference type="SMART" id="SM00345">
    <property type="entry name" value="HTH_GNTR"/>
    <property type="match status" value="1"/>
</dbReference>
<evidence type="ECO:0000256" key="2">
    <source>
        <dbReference type="ARBA" id="ARBA00023125"/>
    </source>
</evidence>
<protein>
    <submittedName>
        <fullName evidence="5">GntR family transcriptional regulator</fullName>
    </submittedName>
</protein>
<reference evidence="5 6" key="1">
    <citation type="submission" date="2024-04" db="EMBL/GenBank/DDBJ databases">
        <title>draft genome sequnece of Paenibacillus filicis.</title>
        <authorList>
            <person name="Kim D.-U."/>
        </authorList>
    </citation>
    <scope>NUCLEOTIDE SEQUENCE [LARGE SCALE GENOMIC DNA]</scope>
    <source>
        <strain evidence="5 6">KACC14197</strain>
    </source>
</reference>
<organism evidence="5 6">
    <name type="scientific">Paenibacillus filicis</name>
    <dbReference type="NCBI Taxonomy" id="669464"/>
    <lineage>
        <taxon>Bacteria</taxon>
        <taxon>Bacillati</taxon>
        <taxon>Bacillota</taxon>
        <taxon>Bacilli</taxon>
        <taxon>Bacillales</taxon>
        <taxon>Paenibacillaceae</taxon>
        <taxon>Paenibacillus</taxon>
    </lineage>
</organism>
<keyword evidence="6" id="KW-1185">Reference proteome</keyword>
<dbReference type="CDD" id="cd07377">
    <property type="entry name" value="WHTH_GntR"/>
    <property type="match status" value="1"/>
</dbReference>
<keyword evidence="2" id="KW-0238">DNA-binding</keyword>
<feature type="domain" description="HTH gntR-type" evidence="4">
    <location>
        <begin position="22"/>
        <end position="90"/>
    </location>
</feature>
<comment type="caution">
    <text evidence="5">The sequence shown here is derived from an EMBL/GenBank/DDBJ whole genome shotgun (WGS) entry which is preliminary data.</text>
</comment>
<dbReference type="PANTHER" id="PTHR38445:SF7">
    <property type="entry name" value="GNTR-FAMILY TRANSCRIPTIONAL REGULATOR"/>
    <property type="match status" value="1"/>
</dbReference>
<evidence type="ECO:0000313" key="5">
    <source>
        <dbReference type="EMBL" id="MEK8127189.1"/>
    </source>
</evidence>
<dbReference type="SUPFAM" id="SSF46785">
    <property type="entry name" value="Winged helix' DNA-binding domain"/>
    <property type="match status" value="1"/>
</dbReference>
<proteinExistence type="predicted"/>
<dbReference type="Gene3D" id="1.10.10.10">
    <property type="entry name" value="Winged helix-like DNA-binding domain superfamily/Winged helix DNA-binding domain"/>
    <property type="match status" value="1"/>
</dbReference>
<accession>A0ABU9DE99</accession>
<evidence type="ECO:0000256" key="3">
    <source>
        <dbReference type="ARBA" id="ARBA00023163"/>
    </source>
</evidence>
<dbReference type="EMBL" id="JBBPCC010000002">
    <property type="protein sequence ID" value="MEK8127189.1"/>
    <property type="molecule type" value="Genomic_DNA"/>
</dbReference>
<evidence type="ECO:0000256" key="1">
    <source>
        <dbReference type="ARBA" id="ARBA00023015"/>
    </source>
</evidence>
<dbReference type="PROSITE" id="PS50949">
    <property type="entry name" value="HTH_GNTR"/>
    <property type="match status" value="1"/>
</dbReference>
<keyword evidence="3" id="KW-0804">Transcription</keyword>
<gene>
    <name evidence="5" type="ORF">WMW72_04605</name>
</gene>
<dbReference type="InterPro" id="IPR036390">
    <property type="entry name" value="WH_DNA-bd_sf"/>
</dbReference>
<evidence type="ECO:0000313" key="6">
    <source>
        <dbReference type="Proteomes" id="UP001469365"/>
    </source>
</evidence>
<keyword evidence="1" id="KW-0805">Transcription regulation</keyword>
<dbReference type="InterPro" id="IPR036388">
    <property type="entry name" value="WH-like_DNA-bd_sf"/>
</dbReference>
<dbReference type="PANTHER" id="PTHR38445">
    <property type="entry name" value="HTH-TYPE TRANSCRIPTIONAL REPRESSOR YTRA"/>
    <property type="match status" value="1"/>
</dbReference>
<dbReference type="Proteomes" id="UP001469365">
    <property type="component" value="Unassembled WGS sequence"/>
</dbReference>
<evidence type="ECO:0000259" key="4">
    <source>
        <dbReference type="PROSITE" id="PS50949"/>
    </source>
</evidence>